<sequence length="32" mass="3717">MLFYTWGLHLLGDAGEPYRGGFSSLKASWHRY</sequence>
<dbReference type="Proteomes" id="UP000055024">
    <property type="component" value="Unassembled WGS sequence"/>
</dbReference>
<keyword evidence="2" id="KW-1185">Reference proteome</keyword>
<reference evidence="1 2" key="1">
    <citation type="submission" date="2015-01" db="EMBL/GenBank/DDBJ databases">
        <title>Evolution of Trichinella species and genotypes.</title>
        <authorList>
            <person name="Korhonen P.K."/>
            <person name="Edoardo P."/>
            <person name="Giuseppe L.R."/>
            <person name="Gasser R.B."/>
        </authorList>
    </citation>
    <scope>NUCLEOTIDE SEQUENCE [LARGE SCALE GENOMIC DNA]</scope>
    <source>
        <strain evidence="1">ISS1029</strain>
    </source>
</reference>
<proteinExistence type="predicted"/>
<evidence type="ECO:0000313" key="2">
    <source>
        <dbReference type="Proteomes" id="UP000055024"/>
    </source>
</evidence>
<organism evidence="1 2">
    <name type="scientific">Trichinella zimbabwensis</name>
    <dbReference type="NCBI Taxonomy" id="268475"/>
    <lineage>
        <taxon>Eukaryota</taxon>
        <taxon>Metazoa</taxon>
        <taxon>Ecdysozoa</taxon>
        <taxon>Nematoda</taxon>
        <taxon>Enoplea</taxon>
        <taxon>Dorylaimia</taxon>
        <taxon>Trichinellida</taxon>
        <taxon>Trichinellidae</taxon>
        <taxon>Trichinella</taxon>
    </lineage>
</organism>
<comment type="caution">
    <text evidence="1">The sequence shown here is derived from an EMBL/GenBank/DDBJ whole genome shotgun (WGS) entry which is preliminary data.</text>
</comment>
<dbReference type="AlphaFoldDB" id="A0A0V1GDT1"/>
<gene>
    <name evidence="1" type="ORF">T11_8991</name>
</gene>
<accession>A0A0V1GDT1</accession>
<protein>
    <submittedName>
        <fullName evidence="1">Uncharacterized protein</fullName>
    </submittedName>
</protein>
<dbReference type="EMBL" id="JYDP01002869">
    <property type="protein sequence ID" value="KRY96392.1"/>
    <property type="molecule type" value="Genomic_DNA"/>
</dbReference>
<name>A0A0V1GDT1_9BILA</name>
<evidence type="ECO:0000313" key="1">
    <source>
        <dbReference type="EMBL" id="KRY96392.1"/>
    </source>
</evidence>